<dbReference type="PANTHER" id="PTHR24276">
    <property type="entry name" value="POLYSERASE-RELATED"/>
    <property type="match status" value="1"/>
</dbReference>
<evidence type="ECO:0000256" key="1">
    <source>
        <dbReference type="ARBA" id="ARBA00004613"/>
    </source>
</evidence>
<evidence type="ECO:0000256" key="12">
    <source>
        <dbReference type="ARBA" id="ARBA00038868"/>
    </source>
</evidence>
<evidence type="ECO:0000256" key="13">
    <source>
        <dbReference type="RuleBase" id="RU363034"/>
    </source>
</evidence>
<evidence type="ECO:0000259" key="15">
    <source>
        <dbReference type="PROSITE" id="PS50240"/>
    </source>
</evidence>
<evidence type="ECO:0000256" key="6">
    <source>
        <dbReference type="ARBA" id="ARBA00022801"/>
    </source>
</evidence>
<comment type="similarity">
    <text evidence="10">Belongs to the peptidase S1 family. CLIP subfamily.</text>
</comment>
<evidence type="ECO:0000313" key="17">
    <source>
        <dbReference type="Proteomes" id="UP000075881"/>
    </source>
</evidence>
<dbReference type="AlphaFoldDB" id="A0A182KCK3"/>
<evidence type="ECO:0000256" key="11">
    <source>
        <dbReference type="ARBA" id="ARBA00036320"/>
    </source>
</evidence>
<dbReference type="GO" id="GO:0004252">
    <property type="term" value="F:serine-type endopeptidase activity"/>
    <property type="evidence" value="ECO:0007669"/>
    <property type="project" value="UniProtKB-EC"/>
</dbReference>
<evidence type="ECO:0000256" key="4">
    <source>
        <dbReference type="ARBA" id="ARBA00022729"/>
    </source>
</evidence>
<reference evidence="17" key="1">
    <citation type="submission" date="2013-03" db="EMBL/GenBank/DDBJ databases">
        <title>The Genome Sequence of Anopheles christyi ACHKN1017.</title>
        <authorList>
            <consortium name="The Broad Institute Genomics Platform"/>
            <person name="Neafsey D.E."/>
            <person name="Besansky N."/>
            <person name="Walker B."/>
            <person name="Young S.K."/>
            <person name="Zeng Q."/>
            <person name="Gargeya S."/>
            <person name="Fitzgerald M."/>
            <person name="Haas B."/>
            <person name="Abouelleil A."/>
            <person name="Allen A.W."/>
            <person name="Alvarado L."/>
            <person name="Arachchi H.M."/>
            <person name="Berlin A.M."/>
            <person name="Chapman S.B."/>
            <person name="Gainer-Dewar J."/>
            <person name="Goldberg J."/>
            <person name="Griggs A."/>
            <person name="Gujja S."/>
            <person name="Hansen M."/>
            <person name="Howarth C."/>
            <person name="Imamovic A."/>
            <person name="Ireland A."/>
            <person name="Larimer J."/>
            <person name="McCowan C."/>
            <person name="Murphy C."/>
            <person name="Pearson M."/>
            <person name="Poon T.W."/>
            <person name="Priest M."/>
            <person name="Roberts A."/>
            <person name="Saif S."/>
            <person name="Shea T."/>
            <person name="Sisk P."/>
            <person name="Sykes S."/>
            <person name="Wortman J."/>
            <person name="Nusbaum C."/>
            <person name="Birren B."/>
        </authorList>
    </citation>
    <scope>NUCLEOTIDE SEQUENCE [LARGE SCALE GENOMIC DNA]</scope>
    <source>
        <strain evidence="17">ACHKN1017</strain>
    </source>
</reference>
<dbReference type="InterPro" id="IPR001314">
    <property type="entry name" value="Peptidase_S1A"/>
</dbReference>
<dbReference type="CDD" id="cd00190">
    <property type="entry name" value="Tryp_SPc"/>
    <property type="match status" value="2"/>
</dbReference>
<dbReference type="SUPFAM" id="SSF50494">
    <property type="entry name" value="Trypsin-like serine proteases"/>
    <property type="match status" value="2"/>
</dbReference>
<evidence type="ECO:0000256" key="9">
    <source>
        <dbReference type="ARBA" id="ARBA00023157"/>
    </source>
</evidence>
<keyword evidence="3 13" id="KW-0645">Protease</keyword>
<evidence type="ECO:0000313" key="16">
    <source>
        <dbReference type="EnsemblMetazoa" id="ACHR008490-PA"/>
    </source>
</evidence>
<dbReference type="PROSITE" id="PS00134">
    <property type="entry name" value="TRYPSIN_HIS"/>
    <property type="match status" value="2"/>
</dbReference>
<keyword evidence="8" id="KW-0865">Zymogen</keyword>
<dbReference type="PANTHER" id="PTHR24276:SF97">
    <property type="entry name" value="GH13245P2-RELATED"/>
    <property type="match status" value="1"/>
</dbReference>
<dbReference type="InterPro" id="IPR001254">
    <property type="entry name" value="Trypsin_dom"/>
</dbReference>
<dbReference type="FunFam" id="2.40.10.10:FF:000068">
    <property type="entry name" value="transmembrane protease serine 2"/>
    <property type="match status" value="1"/>
</dbReference>
<name>A0A182KCK3_9DIPT</name>
<feature type="domain" description="Peptidase S1" evidence="15">
    <location>
        <begin position="280"/>
        <end position="530"/>
    </location>
</feature>
<feature type="chain" id="PRO_5008125328" description="trypsin" evidence="14">
    <location>
        <begin position="24"/>
        <end position="534"/>
    </location>
</feature>
<reference evidence="16" key="2">
    <citation type="submission" date="2020-05" db="UniProtKB">
        <authorList>
            <consortium name="EnsemblMetazoa"/>
        </authorList>
    </citation>
    <scope>IDENTIFICATION</scope>
    <source>
        <strain evidence="16">ACHKN1017</strain>
    </source>
</reference>
<keyword evidence="17" id="KW-1185">Reference proteome</keyword>
<dbReference type="Proteomes" id="UP000075881">
    <property type="component" value="Unassembled WGS sequence"/>
</dbReference>
<dbReference type="SMART" id="SM00020">
    <property type="entry name" value="Tryp_SPc"/>
    <property type="match status" value="2"/>
</dbReference>
<dbReference type="GO" id="GO:0005576">
    <property type="term" value="C:extracellular region"/>
    <property type="evidence" value="ECO:0007669"/>
    <property type="project" value="UniProtKB-SubCell"/>
</dbReference>
<evidence type="ECO:0000256" key="7">
    <source>
        <dbReference type="ARBA" id="ARBA00022825"/>
    </source>
</evidence>
<dbReference type="PROSITE" id="PS00135">
    <property type="entry name" value="TRYPSIN_SER"/>
    <property type="match status" value="2"/>
</dbReference>
<dbReference type="PROSITE" id="PS50240">
    <property type="entry name" value="TRYPSIN_DOM"/>
    <property type="match status" value="2"/>
</dbReference>
<comment type="catalytic activity">
    <reaction evidence="11">
        <text>Preferential cleavage: Arg-|-Xaa, Lys-|-Xaa.</text>
        <dbReference type="EC" id="3.4.21.4"/>
    </reaction>
</comment>
<dbReference type="InterPro" id="IPR050430">
    <property type="entry name" value="Peptidase_S1"/>
</dbReference>
<keyword evidence="7 13" id="KW-0720">Serine protease</keyword>
<evidence type="ECO:0000256" key="3">
    <source>
        <dbReference type="ARBA" id="ARBA00022670"/>
    </source>
</evidence>
<keyword evidence="4 14" id="KW-0732">Signal</keyword>
<dbReference type="VEuPathDB" id="VectorBase:ACHR008490"/>
<dbReference type="STRING" id="43041.A0A182KCK3"/>
<evidence type="ECO:0000256" key="10">
    <source>
        <dbReference type="ARBA" id="ARBA00024195"/>
    </source>
</evidence>
<keyword evidence="6 13" id="KW-0378">Hydrolase</keyword>
<organism evidence="16 17">
    <name type="scientific">Anopheles christyi</name>
    <dbReference type="NCBI Taxonomy" id="43041"/>
    <lineage>
        <taxon>Eukaryota</taxon>
        <taxon>Metazoa</taxon>
        <taxon>Ecdysozoa</taxon>
        <taxon>Arthropoda</taxon>
        <taxon>Hexapoda</taxon>
        <taxon>Insecta</taxon>
        <taxon>Pterygota</taxon>
        <taxon>Neoptera</taxon>
        <taxon>Endopterygota</taxon>
        <taxon>Diptera</taxon>
        <taxon>Nematocera</taxon>
        <taxon>Culicoidea</taxon>
        <taxon>Culicidae</taxon>
        <taxon>Anophelinae</taxon>
        <taxon>Anopheles</taxon>
    </lineage>
</organism>
<feature type="domain" description="Peptidase S1" evidence="15">
    <location>
        <begin position="36"/>
        <end position="265"/>
    </location>
</feature>
<dbReference type="EnsemblMetazoa" id="ACHR008490-RA">
    <property type="protein sequence ID" value="ACHR008490-PA"/>
    <property type="gene ID" value="ACHR008490"/>
</dbReference>
<protein>
    <recommendedName>
        <fullName evidence="12">trypsin</fullName>
        <ecNumber evidence="12">3.4.21.4</ecNumber>
    </recommendedName>
</protein>
<feature type="signal peptide" evidence="14">
    <location>
        <begin position="1"/>
        <end position="23"/>
    </location>
</feature>
<dbReference type="InterPro" id="IPR043504">
    <property type="entry name" value="Peptidase_S1_PA_chymotrypsin"/>
</dbReference>
<dbReference type="InterPro" id="IPR033116">
    <property type="entry name" value="TRYPSIN_SER"/>
</dbReference>
<sequence length="534" mass="58196">MTLSAISVPLWWLVVQRLGGVTGATTFDRLSPMAPIVGGTEVKDGMAPYLAGLVNQADRTFCGGSIISDRWILTAAHCLGNDTVNNTVVYVGSNDFMDNLGRKSNIIDRAIPHEGFVPETVHNDIALLRMNTSLKFGKRVQTIELATDIVPINASLTIVGWGRINIDGEYPKRTQILTVKSIGLIRCENMLLDMNNTLSGIIYDGNLCTFSKPGEGACKGDSGSPVIRNGKQVAVVSWGIGCAEGYPDAHASINYFHEWIQQTIAANMDQRVASIATNYIIGGSDAKKGVAPYQVSLQLLNASVCSGSIVADRWILTAAHCFRFHKMYSFVHLFSLTCPVLIKLYFSLPNSANLTHVLAGTNDLEKGGTAYAIDRVFPHDPIPANEDDVTFPNDIALIRLTTPVKFSERVQTIEYTAETVPENAAITLTGWGRTQNAKYSTKLQTMKAVAIGVDRCRELYGNLPYFNDGYICSLAKRGQGVCSGDSGGPVTWHGKLVGIMRSVFKKCSTGAPDMHTSISYYYDWIRETIANNTV</sequence>
<accession>A0A182KCK3</accession>
<dbReference type="InterPro" id="IPR018114">
    <property type="entry name" value="TRYPSIN_HIS"/>
</dbReference>
<dbReference type="GO" id="GO:0007586">
    <property type="term" value="P:digestion"/>
    <property type="evidence" value="ECO:0007669"/>
    <property type="project" value="UniProtKB-KW"/>
</dbReference>
<evidence type="ECO:0000256" key="8">
    <source>
        <dbReference type="ARBA" id="ARBA00023145"/>
    </source>
</evidence>
<keyword evidence="5" id="KW-0222">Digestion</keyword>
<evidence type="ECO:0000256" key="5">
    <source>
        <dbReference type="ARBA" id="ARBA00022757"/>
    </source>
</evidence>
<dbReference type="GO" id="GO:0006508">
    <property type="term" value="P:proteolysis"/>
    <property type="evidence" value="ECO:0007669"/>
    <property type="project" value="UniProtKB-KW"/>
</dbReference>
<dbReference type="Gene3D" id="2.40.10.10">
    <property type="entry name" value="Trypsin-like serine proteases"/>
    <property type="match status" value="3"/>
</dbReference>
<dbReference type="InterPro" id="IPR009003">
    <property type="entry name" value="Peptidase_S1_PA"/>
</dbReference>
<keyword evidence="9" id="KW-1015">Disulfide bond</keyword>
<keyword evidence="2" id="KW-0964">Secreted</keyword>
<dbReference type="PRINTS" id="PR00722">
    <property type="entry name" value="CHYMOTRYPSIN"/>
</dbReference>
<evidence type="ECO:0000256" key="2">
    <source>
        <dbReference type="ARBA" id="ARBA00022525"/>
    </source>
</evidence>
<dbReference type="EC" id="3.4.21.4" evidence="12"/>
<comment type="subcellular location">
    <subcellularLocation>
        <location evidence="1">Secreted</location>
    </subcellularLocation>
</comment>
<evidence type="ECO:0000256" key="14">
    <source>
        <dbReference type="SAM" id="SignalP"/>
    </source>
</evidence>
<dbReference type="Pfam" id="PF00089">
    <property type="entry name" value="Trypsin"/>
    <property type="match status" value="3"/>
</dbReference>
<proteinExistence type="inferred from homology"/>